<dbReference type="Proteomes" id="UP000799421">
    <property type="component" value="Unassembled WGS sequence"/>
</dbReference>
<evidence type="ECO:0000313" key="3">
    <source>
        <dbReference type="EMBL" id="KAF2863990.1"/>
    </source>
</evidence>
<organism evidence="3 4">
    <name type="scientific">Piedraia hortae CBS 480.64</name>
    <dbReference type="NCBI Taxonomy" id="1314780"/>
    <lineage>
        <taxon>Eukaryota</taxon>
        <taxon>Fungi</taxon>
        <taxon>Dikarya</taxon>
        <taxon>Ascomycota</taxon>
        <taxon>Pezizomycotina</taxon>
        <taxon>Dothideomycetes</taxon>
        <taxon>Dothideomycetidae</taxon>
        <taxon>Capnodiales</taxon>
        <taxon>Piedraiaceae</taxon>
        <taxon>Piedraia</taxon>
    </lineage>
</organism>
<name>A0A6A7C970_9PEZI</name>
<accession>A0A6A7C970</accession>
<dbReference type="InterPro" id="IPR055915">
    <property type="entry name" value="DUF7492"/>
</dbReference>
<dbReference type="Pfam" id="PF24320">
    <property type="entry name" value="DUF7492"/>
    <property type="match status" value="1"/>
</dbReference>
<feature type="signal peptide" evidence="1">
    <location>
        <begin position="1"/>
        <end position="23"/>
    </location>
</feature>
<evidence type="ECO:0000313" key="4">
    <source>
        <dbReference type="Proteomes" id="UP000799421"/>
    </source>
</evidence>
<dbReference type="OrthoDB" id="64281at2759"/>
<gene>
    <name evidence="3" type="ORF">K470DRAFT_267488</name>
</gene>
<feature type="domain" description="DUF7492" evidence="2">
    <location>
        <begin position="48"/>
        <end position="136"/>
    </location>
</feature>
<feature type="chain" id="PRO_5025544848" description="DUF7492 domain-containing protein" evidence="1">
    <location>
        <begin position="24"/>
        <end position="329"/>
    </location>
</feature>
<keyword evidence="4" id="KW-1185">Reference proteome</keyword>
<reference evidence="3" key="1">
    <citation type="journal article" date="2020" name="Stud. Mycol.">
        <title>101 Dothideomycetes genomes: a test case for predicting lifestyles and emergence of pathogens.</title>
        <authorList>
            <person name="Haridas S."/>
            <person name="Albert R."/>
            <person name="Binder M."/>
            <person name="Bloem J."/>
            <person name="Labutti K."/>
            <person name="Salamov A."/>
            <person name="Andreopoulos B."/>
            <person name="Baker S."/>
            <person name="Barry K."/>
            <person name="Bills G."/>
            <person name="Bluhm B."/>
            <person name="Cannon C."/>
            <person name="Castanera R."/>
            <person name="Culley D."/>
            <person name="Daum C."/>
            <person name="Ezra D."/>
            <person name="Gonzalez J."/>
            <person name="Henrissat B."/>
            <person name="Kuo A."/>
            <person name="Liang C."/>
            <person name="Lipzen A."/>
            <person name="Lutzoni F."/>
            <person name="Magnuson J."/>
            <person name="Mondo S."/>
            <person name="Nolan M."/>
            <person name="Ohm R."/>
            <person name="Pangilinan J."/>
            <person name="Park H.-J."/>
            <person name="Ramirez L."/>
            <person name="Alfaro M."/>
            <person name="Sun H."/>
            <person name="Tritt A."/>
            <person name="Yoshinaga Y."/>
            <person name="Zwiers L.-H."/>
            <person name="Turgeon B."/>
            <person name="Goodwin S."/>
            <person name="Spatafora J."/>
            <person name="Crous P."/>
            <person name="Grigoriev I."/>
        </authorList>
    </citation>
    <scope>NUCLEOTIDE SEQUENCE</scope>
    <source>
        <strain evidence="3">CBS 480.64</strain>
    </source>
</reference>
<keyword evidence="1" id="KW-0732">Signal</keyword>
<evidence type="ECO:0000259" key="2">
    <source>
        <dbReference type="Pfam" id="PF24320"/>
    </source>
</evidence>
<proteinExistence type="predicted"/>
<protein>
    <recommendedName>
        <fullName evidence="2">DUF7492 domain-containing protein</fullName>
    </recommendedName>
</protein>
<sequence length="329" mass="34446">MFSNVNFLTLVSGLLSLAGPAFGHSWIDEFQVIGSSDSYTGKRGFPRGYPMLQAQSGSCVAMKHLENGHATLPWNQLGKPKTGGTVFIYGTTQMSESKKMVDVHQWTKDGKGGNGLGFLMAAQIYDDGPLSQPCPGPAHIQPREMVREQCPDPSILAGGGKDEYYTTCADFNVVNSVPLPAASHTLAQGNPQTAAVSNFRTAYTTSPAVIMMSGTKTIGATLATATQYGACTNPTPAPVPASYSPVAVFDGAAYTSALKMNKQLAGLTQSLGAATAQPTSVATVCYGSASATDGASMIQALGPQPPGTYLSWALQERCFRHWGPSTGSM</sequence>
<dbReference type="EMBL" id="MU005958">
    <property type="protein sequence ID" value="KAF2863990.1"/>
    <property type="molecule type" value="Genomic_DNA"/>
</dbReference>
<dbReference type="AlphaFoldDB" id="A0A6A7C970"/>
<evidence type="ECO:0000256" key="1">
    <source>
        <dbReference type="SAM" id="SignalP"/>
    </source>
</evidence>